<keyword evidence="2" id="KW-0378">Hydrolase</keyword>
<evidence type="ECO:0000259" key="4">
    <source>
        <dbReference type="Pfam" id="PF07727"/>
    </source>
</evidence>
<dbReference type="Proteomes" id="UP000436088">
    <property type="component" value="Unassembled WGS sequence"/>
</dbReference>
<evidence type="ECO:0000256" key="2">
    <source>
        <dbReference type="ARBA" id="ARBA00022801"/>
    </source>
</evidence>
<dbReference type="InterPro" id="IPR057670">
    <property type="entry name" value="SH3_retrovirus"/>
</dbReference>
<comment type="caution">
    <text evidence="6">The sequence shown here is derived from an EMBL/GenBank/DDBJ whole genome shotgun (WGS) entry which is preliminary data.</text>
</comment>
<sequence length="480" mass="54501">MNMVRNMLSEKHIPKTFWPEAVNWTLHELNRFPTLAVKDMTPQEAWSGEKPKVDYFRVFGCLEHVHIPDSKRTKLDNKSFECILLGISEESKAYRLYDPISKKVVISQSPPTSESAETPAYSSPSSDEERARRRPSWMEDYTSGEGLSRDEGGNNLAMFTCSDPTTFEEASKVTKWRAAMDLEMESISKKNTWELTYFPGGAKKIGVKLIFKTKFNSNVARLDTVLMVVAIAAQNGLSIFQLDVKSTFLHGELSEDVFVEQSQGYEKNGQEHKVYKLKKALHELKQAPRAWYNKTEAYFVREGMEVQQNIDGVYLSQKKYALEVLEKFGIDKSNPPDVLDFNQTLSHVFRNKELMAYTDSDYAGDTDDRKSSSGYVFKLSSGAVAWSSKKQPVVQNKCTTLFCDNSSTINLSKNLVMHGRSKHIDVRFHFLCDLSKDGMVKLVYCSSQEQVADIMTKPLKLDVFLKLRNLLGVSSVPTVN</sequence>
<dbReference type="InterPro" id="IPR013103">
    <property type="entry name" value="RVT_2"/>
</dbReference>
<dbReference type="InterPro" id="IPR039537">
    <property type="entry name" value="Retrotran_Ty1/copia-like"/>
</dbReference>
<evidence type="ECO:0000256" key="3">
    <source>
        <dbReference type="SAM" id="MobiDB-lite"/>
    </source>
</evidence>
<evidence type="ECO:0000259" key="5">
    <source>
        <dbReference type="Pfam" id="PF25597"/>
    </source>
</evidence>
<reference evidence="6" key="1">
    <citation type="submission" date="2019-09" db="EMBL/GenBank/DDBJ databases">
        <title>Draft genome information of white flower Hibiscus syriacus.</title>
        <authorList>
            <person name="Kim Y.-M."/>
        </authorList>
    </citation>
    <scope>NUCLEOTIDE SEQUENCE [LARGE SCALE GENOMIC DNA]</scope>
    <source>
        <strain evidence="6">YM2019G1</strain>
    </source>
</reference>
<keyword evidence="7" id="KW-1185">Reference proteome</keyword>
<protein>
    <submittedName>
        <fullName evidence="6">Uncharacterized protein</fullName>
    </submittedName>
</protein>
<dbReference type="PANTHER" id="PTHR42648">
    <property type="entry name" value="TRANSPOSASE, PUTATIVE-RELATED"/>
    <property type="match status" value="1"/>
</dbReference>
<dbReference type="GO" id="GO:0046872">
    <property type="term" value="F:metal ion binding"/>
    <property type="evidence" value="ECO:0007669"/>
    <property type="project" value="UniProtKB-KW"/>
</dbReference>
<feature type="compositionally biased region" description="Polar residues" evidence="3">
    <location>
        <begin position="107"/>
        <end position="125"/>
    </location>
</feature>
<organism evidence="6 7">
    <name type="scientific">Hibiscus syriacus</name>
    <name type="common">Rose of Sharon</name>
    <dbReference type="NCBI Taxonomy" id="106335"/>
    <lineage>
        <taxon>Eukaryota</taxon>
        <taxon>Viridiplantae</taxon>
        <taxon>Streptophyta</taxon>
        <taxon>Embryophyta</taxon>
        <taxon>Tracheophyta</taxon>
        <taxon>Spermatophyta</taxon>
        <taxon>Magnoliopsida</taxon>
        <taxon>eudicotyledons</taxon>
        <taxon>Gunneridae</taxon>
        <taxon>Pentapetalae</taxon>
        <taxon>rosids</taxon>
        <taxon>malvids</taxon>
        <taxon>Malvales</taxon>
        <taxon>Malvaceae</taxon>
        <taxon>Malvoideae</taxon>
        <taxon>Hibiscus</taxon>
    </lineage>
</organism>
<name>A0A6A2X7K9_HIBSY</name>
<dbReference type="PANTHER" id="PTHR42648:SF18">
    <property type="entry name" value="RETROTRANSPOSON, UNCLASSIFIED-LIKE PROTEIN"/>
    <property type="match status" value="1"/>
</dbReference>
<feature type="domain" description="Reverse transcriptase Ty1/copia-type" evidence="4">
    <location>
        <begin position="216"/>
        <end position="314"/>
    </location>
</feature>
<keyword evidence="1" id="KW-0479">Metal-binding</keyword>
<dbReference type="EMBL" id="VEPZ02001480">
    <property type="protein sequence ID" value="KAE8671162.1"/>
    <property type="molecule type" value="Genomic_DNA"/>
</dbReference>
<dbReference type="CDD" id="cd09272">
    <property type="entry name" value="RNase_HI_RT_Ty1"/>
    <property type="match status" value="1"/>
</dbReference>
<accession>A0A6A2X7K9</accession>
<evidence type="ECO:0000313" key="7">
    <source>
        <dbReference type="Proteomes" id="UP000436088"/>
    </source>
</evidence>
<dbReference type="InterPro" id="IPR012337">
    <property type="entry name" value="RNaseH-like_sf"/>
</dbReference>
<dbReference type="SUPFAM" id="SSF53098">
    <property type="entry name" value="Ribonuclease H-like"/>
    <property type="match status" value="1"/>
</dbReference>
<feature type="domain" description="Retroviral polymerase SH3-like" evidence="5">
    <location>
        <begin position="61"/>
        <end position="120"/>
    </location>
</feature>
<dbReference type="AlphaFoldDB" id="A0A6A2X7K9"/>
<dbReference type="Pfam" id="PF25597">
    <property type="entry name" value="SH3_retrovirus"/>
    <property type="match status" value="1"/>
</dbReference>
<gene>
    <name evidence="6" type="ORF">F3Y22_tig00111990pilonHSYRG00084</name>
</gene>
<feature type="region of interest" description="Disordered" evidence="3">
    <location>
        <begin position="107"/>
        <end position="155"/>
    </location>
</feature>
<evidence type="ECO:0000313" key="6">
    <source>
        <dbReference type="EMBL" id="KAE8671162.1"/>
    </source>
</evidence>
<proteinExistence type="predicted"/>
<dbReference type="GO" id="GO:0016787">
    <property type="term" value="F:hydrolase activity"/>
    <property type="evidence" value="ECO:0007669"/>
    <property type="project" value="UniProtKB-KW"/>
</dbReference>
<evidence type="ECO:0000256" key="1">
    <source>
        <dbReference type="ARBA" id="ARBA00022723"/>
    </source>
</evidence>
<dbReference type="Pfam" id="PF07727">
    <property type="entry name" value="RVT_2"/>
    <property type="match status" value="1"/>
</dbReference>